<dbReference type="SUPFAM" id="SSF63829">
    <property type="entry name" value="Calcium-dependent phosphotriesterase"/>
    <property type="match status" value="1"/>
</dbReference>
<dbReference type="InterPro" id="IPR013658">
    <property type="entry name" value="SGL"/>
</dbReference>
<dbReference type="AlphaFoldDB" id="A0A0G4FRY7"/>
<dbReference type="Pfam" id="PF08450">
    <property type="entry name" value="SGL"/>
    <property type="match status" value="1"/>
</dbReference>
<evidence type="ECO:0000259" key="2">
    <source>
        <dbReference type="Pfam" id="PF08450"/>
    </source>
</evidence>
<dbReference type="Gene3D" id="2.120.10.30">
    <property type="entry name" value="TolB, C-terminal domain"/>
    <property type="match status" value="1"/>
</dbReference>
<reference evidence="3" key="1">
    <citation type="submission" date="2014-11" db="EMBL/GenBank/DDBJ databases">
        <authorList>
            <person name="Otto D Thomas"/>
            <person name="Naeem Raeece"/>
        </authorList>
    </citation>
    <scope>NUCLEOTIDE SEQUENCE</scope>
</reference>
<dbReference type="InterPro" id="IPR011042">
    <property type="entry name" value="6-blade_b-propeller_TolB-like"/>
</dbReference>
<feature type="domain" description="SMP-30/Gluconolactonase/LRE-like region" evidence="2">
    <location>
        <begin position="59"/>
        <end position="277"/>
    </location>
</feature>
<organism evidence="3">
    <name type="scientific">Chromera velia CCMP2878</name>
    <dbReference type="NCBI Taxonomy" id="1169474"/>
    <lineage>
        <taxon>Eukaryota</taxon>
        <taxon>Sar</taxon>
        <taxon>Alveolata</taxon>
        <taxon>Colpodellida</taxon>
        <taxon>Chromeraceae</taxon>
        <taxon>Chromera</taxon>
    </lineage>
</organism>
<accession>A0A0G4FRY7</accession>
<dbReference type="PhylomeDB" id="A0A0G4FRY7"/>
<evidence type="ECO:0000313" key="3">
    <source>
        <dbReference type="EMBL" id="CEM17438.1"/>
    </source>
</evidence>
<proteinExistence type="predicted"/>
<evidence type="ECO:0000256" key="1">
    <source>
        <dbReference type="ARBA" id="ARBA00022801"/>
    </source>
</evidence>
<dbReference type="EMBL" id="CDMZ01000584">
    <property type="protein sequence ID" value="CEM17438.1"/>
    <property type="molecule type" value="Genomic_DNA"/>
</dbReference>
<dbReference type="PANTHER" id="PTHR47572">
    <property type="entry name" value="LIPOPROTEIN-RELATED"/>
    <property type="match status" value="1"/>
</dbReference>
<keyword evidence="1" id="KW-0378">Hydrolase</keyword>
<protein>
    <recommendedName>
        <fullName evidence="2">SMP-30/Gluconolactonase/LRE-like region domain-containing protein</fullName>
    </recommendedName>
</protein>
<sequence length="289" mass="30395">MSSTTQVIARHEVAVTSPCFGPNGELFAVSATGDIFKYTGNLIDGSEISVEPWGSSSGQPMGLAIDPQGAAFVCDAAHQCLFRIRKADSGDGAPRQEIQPYVKEYEGRSLVGPNSVAISPQAGTVFFTDSGPMGETSLSTPTGSLYAVNPGTQLLLPLLQGVLAHPGGVCISPDEQTVYVGELFKNRILRLVQRPPGVWLASVFCQLQGRMGPSAIACTPTGELLVAHFDVQELQGAGRILCIDAEGQTTAMFQVPGAEITGLCVSPCGRALFVTEASSRSVYRVSLTD</sequence>
<dbReference type="GO" id="GO:0016787">
    <property type="term" value="F:hydrolase activity"/>
    <property type="evidence" value="ECO:0007669"/>
    <property type="project" value="UniProtKB-KW"/>
</dbReference>
<gene>
    <name evidence="3" type="ORF">Cvel_3673</name>
</gene>
<name>A0A0G4FRY7_9ALVE</name>
<dbReference type="InterPro" id="IPR051262">
    <property type="entry name" value="SMP-30/CGR1_Lactonase"/>
</dbReference>
<dbReference type="VEuPathDB" id="CryptoDB:Cvel_3673"/>
<dbReference type="PANTHER" id="PTHR47572:SF4">
    <property type="entry name" value="LACTONASE DRP35"/>
    <property type="match status" value="1"/>
</dbReference>